<dbReference type="SMART" id="SM00388">
    <property type="entry name" value="HisKA"/>
    <property type="match status" value="1"/>
</dbReference>
<dbReference type="GO" id="GO:0000155">
    <property type="term" value="F:phosphorelay sensor kinase activity"/>
    <property type="evidence" value="ECO:0007669"/>
    <property type="project" value="InterPro"/>
</dbReference>
<dbReference type="InterPro" id="IPR036097">
    <property type="entry name" value="HisK_dim/P_sf"/>
</dbReference>
<keyword evidence="8 11" id="KW-1133">Transmembrane helix</keyword>
<dbReference type="InterPro" id="IPR003661">
    <property type="entry name" value="HisK_dim/P_dom"/>
</dbReference>
<keyword evidence="15" id="KW-1185">Reference proteome</keyword>
<evidence type="ECO:0000256" key="3">
    <source>
        <dbReference type="ARBA" id="ARBA00012438"/>
    </source>
</evidence>
<keyword evidence="4" id="KW-0597">Phosphoprotein</keyword>
<dbReference type="InterPro" id="IPR004358">
    <property type="entry name" value="Sig_transdc_His_kin-like_C"/>
</dbReference>
<protein>
    <recommendedName>
        <fullName evidence="3">histidine kinase</fullName>
        <ecNumber evidence="3">2.7.13.3</ecNumber>
    </recommendedName>
</protein>
<dbReference type="OrthoDB" id="594725at2"/>
<accession>A0A1I5MJF5</accession>
<dbReference type="InterPro" id="IPR005467">
    <property type="entry name" value="His_kinase_dom"/>
</dbReference>
<feature type="domain" description="Histidine kinase" evidence="12">
    <location>
        <begin position="239"/>
        <end position="456"/>
    </location>
</feature>
<dbReference type="CDD" id="cd06225">
    <property type="entry name" value="HAMP"/>
    <property type="match status" value="1"/>
</dbReference>
<evidence type="ECO:0000256" key="5">
    <source>
        <dbReference type="ARBA" id="ARBA00022679"/>
    </source>
</evidence>
<evidence type="ECO:0000313" key="15">
    <source>
        <dbReference type="Proteomes" id="UP000199306"/>
    </source>
</evidence>
<dbReference type="RefSeq" id="WP_092011101.1">
    <property type="nucleotide sequence ID" value="NZ_FOXH01000001.1"/>
</dbReference>
<reference evidence="14 15" key="1">
    <citation type="submission" date="2016-10" db="EMBL/GenBank/DDBJ databases">
        <authorList>
            <person name="de Groot N.N."/>
        </authorList>
    </citation>
    <scope>NUCLEOTIDE SEQUENCE [LARGE SCALE GENOMIC DNA]</scope>
    <source>
        <strain evidence="15">E92,LMG 26720,CCM 7988</strain>
    </source>
</reference>
<evidence type="ECO:0000256" key="4">
    <source>
        <dbReference type="ARBA" id="ARBA00022553"/>
    </source>
</evidence>
<dbReference type="PANTHER" id="PTHR45436:SF5">
    <property type="entry name" value="SENSOR HISTIDINE KINASE TRCS"/>
    <property type="match status" value="1"/>
</dbReference>
<evidence type="ECO:0000259" key="12">
    <source>
        <dbReference type="PROSITE" id="PS50109"/>
    </source>
</evidence>
<sequence>MQIRSRLTYQFTWLVSAILLVSYLIIYFFSQRYYEDRFYSRLRRKANTTAELLVNVNQVDSKLMKIIDRANRDILLKENIMAYDTCNERIYRSNDTIHFNIDLNRIKEVRQKKEVRFSENSLDILGIVFATPEGRIVVFSGAVDQYSAENSKDLKKILLALFLIFVIVVIVSGWFFAGRAVEPISEVIKQVDTLSPRRLEERLATTEPDDEIGKLVLTFNRLLERIENAFRLQRTFIANVSHELKNPLTKISSQLEVSLIKERQPADYQTTIQSVLEDTRELANITESLLELNKIGTTDYSASLTEIRIDEVLWEARSLTMKLESHYKIVLNLENLPEDENLLILKGNEKLLMTAFKNLMENACKFSSNNKALVFLKIDSRQIEVKVSNEGTGIPENDLPYIFQPFFRGASTASFKGYGIGLSLVERIISLHKGTIQVSSDHSHWTHFIVNLPPIMNPVKQPTKN</sequence>
<dbReference type="Proteomes" id="UP000199306">
    <property type="component" value="Unassembled WGS sequence"/>
</dbReference>
<dbReference type="Pfam" id="PF02518">
    <property type="entry name" value="HATPase_c"/>
    <property type="match status" value="1"/>
</dbReference>
<dbReference type="PRINTS" id="PR00344">
    <property type="entry name" value="BCTRLSENSOR"/>
</dbReference>
<dbReference type="EC" id="2.7.13.3" evidence="3"/>
<dbReference type="InterPro" id="IPR050428">
    <property type="entry name" value="TCS_sensor_his_kinase"/>
</dbReference>
<evidence type="ECO:0000256" key="10">
    <source>
        <dbReference type="ARBA" id="ARBA00023136"/>
    </source>
</evidence>
<dbReference type="AlphaFoldDB" id="A0A1I5MJF5"/>
<keyword evidence="10 11" id="KW-0472">Membrane</keyword>
<dbReference type="Gene3D" id="3.30.565.10">
    <property type="entry name" value="Histidine kinase-like ATPase, C-terminal domain"/>
    <property type="match status" value="1"/>
</dbReference>
<dbReference type="Gene3D" id="6.10.340.10">
    <property type="match status" value="1"/>
</dbReference>
<dbReference type="InterPro" id="IPR003660">
    <property type="entry name" value="HAMP_dom"/>
</dbReference>
<evidence type="ECO:0000256" key="8">
    <source>
        <dbReference type="ARBA" id="ARBA00022989"/>
    </source>
</evidence>
<dbReference type="InterPro" id="IPR036890">
    <property type="entry name" value="HATPase_C_sf"/>
</dbReference>
<dbReference type="SUPFAM" id="SSF47384">
    <property type="entry name" value="Homodimeric domain of signal transducing histidine kinase"/>
    <property type="match status" value="1"/>
</dbReference>
<keyword evidence="7 14" id="KW-0418">Kinase</keyword>
<dbReference type="EMBL" id="FOXH01000001">
    <property type="protein sequence ID" value="SFP09725.1"/>
    <property type="molecule type" value="Genomic_DNA"/>
</dbReference>
<evidence type="ECO:0000256" key="7">
    <source>
        <dbReference type="ARBA" id="ARBA00022777"/>
    </source>
</evidence>
<feature type="domain" description="HAMP" evidence="13">
    <location>
        <begin position="178"/>
        <end position="231"/>
    </location>
</feature>
<keyword evidence="5" id="KW-0808">Transferase</keyword>
<evidence type="ECO:0000256" key="6">
    <source>
        <dbReference type="ARBA" id="ARBA00022692"/>
    </source>
</evidence>
<dbReference type="SUPFAM" id="SSF158472">
    <property type="entry name" value="HAMP domain-like"/>
    <property type="match status" value="1"/>
</dbReference>
<dbReference type="SMART" id="SM00387">
    <property type="entry name" value="HATPase_c"/>
    <property type="match status" value="1"/>
</dbReference>
<dbReference type="CDD" id="cd00082">
    <property type="entry name" value="HisKA"/>
    <property type="match status" value="1"/>
</dbReference>
<evidence type="ECO:0000313" key="14">
    <source>
        <dbReference type="EMBL" id="SFP09725.1"/>
    </source>
</evidence>
<evidence type="ECO:0000256" key="9">
    <source>
        <dbReference type="ARBA" id="ARBA00023012"/>
    </source>
</evidence>
<evidence type="ECO:0000256" key="1">
    <source>
        <dbReference type="ARBA" id="ARBA00000085"/>
    </source>
</evidence>
<feature type="transmembrane region" description="Helical" evidence="11">
    <location>
        <begin position="157"/>
        <end position="177"/>
    </location>
</feature>
<dbReference type="Pfam" id="PF00672">
    <property type="entry name" value="HAMP"/>
    <property type="match status" value="1"/>
</dbReference>
<dbReference type="Gene3D" id="1.10.287.130">
    <property type="match status" value="1"/>
</dbReference>
<dbReference type="Pfam" id="PF00512">
    <property type="entry name" value="HisKA"/>
    <property type="match status" value="1"/>
</dbReference>
<dbReference type="SUPFAM" id="SSF55874">
    <property type="entry name" value="ATPase domain of HSP90 chaperone/DNA topoisomerase II/histidine kinase"/>
    <property type="match status" value="1"/>
</dbReference>
<dbReference type="SMART" id="SM00304">
    <property type="entry name" value="HAMP"/>
    <property type="match status" value="1"/>
</dbReference>
<keyword evidence="6 11" id="KW-0812">Transmembrane</keyword>
<evidence type="ECO:0000256" key="11">
    <source>
        <dbReference type="SAM" id="Phobius"/>
    </source>
</evidence>
<dbReference type="STRING" id="1079859.SAMN04515674_101338"/>
<feature type="transmembrane region" description="Helical" evidence="11">
    <location>
        <begin position="12"/>
        <end position="34"/>
    </location>
</feature>
<gene>
    <name evidence="14" type="ORF">SAMN04515674_101338</name>
</gene>
<dbReference type="GO" id="GO:0005886">
    <property type="term" value="C:plasma membrane"/>
    <property type="evidence" value="ECO:0007669"/>
    <property type="project" value="TreeGrafter"/>
</dbReference>
<proteinExistence type="predicted"/>
<evidence type="ECO:0000259" key="13">
    <source>
        <dbReference type="PROSITE" id="PS50885"/>
    </source>
</evidence>
<comment type="subcellular location">
    <subcellularLocation>
        <location evidence="2">Membrane</location>
    </subcellularLocation>
</comment>
<keyword evidence="9" id="KW-0902">Two-component regulatory system</keyword>
<evidence type="ECO:0000256" key="2">
    <source>
        <dbReference type="ARBA" id="ARBA00004370"/>
    </source>
</evidence>
<dbReference type="PANTHER" id="PTHR45436">
    <property type="entry name" value="SENSOR HISTIDINE KINASE YKOH"/>
    <property type="match status" value="1"/>
</dbReference>
<dbReference type="PROSITE" id="PS50885">
    <property type="entry name" value="HAMP"/>
    <property type="match status" value="1"/>
</dbReference>
<organism evidence="14 15">
    <name type="scientific">Pseudarcicella hirudinis</name>
    <dbReference type="NCBI Taxonomy" id="1079859"/>
    <lineage>
        <taxon>Bacteria</taxon>
        <taxon>Pseudomonadati</taxon>
        <taxon>Bacteroidota</taxon>
        <taxon>Cytophagia</taxon>
        <taxon>Cytophagales</taxon>
        <taxon>Flectobacillaceae</taxon>
        <taxon>Pseudarcicella</taxon>
    </lineage>
</organism>
<dbReference type="InterPro" id="IPR003594">
    <property type="entry name" value="HATPase_dom"/>
</dbReference>
<comment type="catalytic activity">
    <reaction evidence="1">
        <text>ATP + protein L-histidine = ADP + protein N-phospho-L-histidine.</text>
        <dbReference type="EC" id="2.7.13.3"/>
    </reaction>
</comment>
<name>A0A1I5MJF5_9BACT</name>
<dbReference type="PROSITE" id="PS50109">
    <property type="entry name" value="HIS_KIN"/>
    <property type="match status" value="1"/>
</dbReference>